<dbReference type="InterPro" id="IPR015422">
    <property type="entry name" value="PyrdxlP-dep_Trfase_small"/>
</dbReference>
<dbReference type="GO" id="GO:0016846">
    <property type="term" value="F:carbon-sulfur lyase activity"/>
    <property type="evidence" value="ECO:0007669"/>
    <property type="project" value="TreeGrafter"/>
</dbReference>
<keyword evidence="2 3" id="KW-0663">Pyridoxal phosphate</keyword>
<comment type="cofactor">
    <cofactor evidence="1 4">
        <name>pyridoxal 5'-phosphate</name>
        <dbReference type="ChEBI" id="CHEBI:597326"/>
    </cofactor>
</comment>
<dbReference type="GO" id="GO:0030170">
    <property type="term" value="F:pyridoxal phosphate binding"/>
    <property type="evidence" value="ECO:0007669"/>
    <property type="project" value="InterPro"/>
</dbReference>
<comment type="caution">
    <text evidence="5">The sequence shown here is derived from an EMBL/GenBank/DDBJ whole genome shotgun (WGS) entry which is preliminary data.</text>
</comment>
<reference evidence="5 6" key="1">
    <citation type="submission" date="2018-09" db="EMBL/GenBank/DDBJ databases">
        <authorList>
            <person name="Grouzdev D.S."/>
            <person name="Krutkina M.S."/>
        </authorList>
    </citation>
    <scope>NUCLEOTIDE SEQUENCE [LARGE SCALE GENOMIC DNA]</scope>
    <source>
        <strain evidence="5 6">RmlP001</strain>
    </source>
</reference>
<evidence type="ECO:0000256" key="4">
    <source>
        <dbReference type="RuleBase" id="RU362118"/>
    </source>
</evidence>
<dbReference type="Proteomes" id="UP000289411">
    <property type="component" value="Unassembled WGS sequence"/>
</dbReference>
<keyword evidence="5" id="KW-0808">Transferase</keyword>
<name>A0A4Q2RI20_9HYPH</name>
<dbReference type="PANTHER" id="PTHR11808">
    <property type="entry name" value="TRANS-SULFURATION ENZYME FAMILY MEMBER"/>
    <property type="match status" value="1"/>
</dbReference>
<dbReference type="InterPro" id="IPR015421">
    <property type="entry name" value="PyrdxlP-dep_Trfase_major"/>
</dbReference>
<evidence type="ECO:0000313" key="6">
    <source>
        <dbReference type="Proteomes" id="UP000289411"/>
    </source>
</evidence>
<dbReference type="OrthoDB" id="9790858at2"/>
<dbReference type="GO" id="GO:0008483">
    <property type="term" value="F:transaminase activity"/>
    <property type="evidence" value="ECO:0007669"/>
    <property type="project" value="UniProtKB-KW"/>
</dbReference>
<dbReference type="PANTHER" id="PTHR11808:SF80">
    <property type="entry name" value="CYSTATHIONINE GAMMA-LYASE"/>
    <property type="match status" value="1"/>
</dbReference>
<dbReference type="PIRSF" id="PIRSF001434">
    <property type="entry name" value="CGS"/>
    <property type="match status" value="1"/>
</dbReference>
<proteinExistence type="inferred from homology"/>
<sequence>MIQLPDRFAEAERIVAHDGPHAFEAVVPPIVQTSLFTFATVSDMVETYAGRRSRDVYSRTTNPTVSLFEAKMAALEGAEEAIGFPSGMAAISGSVLAFVSPGDRILCVRHVYPDAYRLFETLLKRLGVAVDYVDGGDLAAVAAALPGARLLYLESPTSWTMEAHDVGALAALAKRHGVLSLIDNSWATPVFQRPLSLGVDLVLHSASKYIGGHSDVVAGVVAGRSELVSHIRRTICPYIGAKLAPLEAWLLLRGLRTLPARLRQHEAAALTVARRLVEAPGVTAVCHPALAGALPPGLHGTSGLFSFVFDESVDIPAFCDALRLFKLGVSWGGHESLVVPALVTRVQAAGPNSAVDFGVPDRMVRLHVGLEGTEALWADLAGALQAATTP</sequence>
<evidence type="ECO:0000256" key="1">
    <source>
        <dbReference type="ARBA" id="ARBA00001933"/>
    </source>
</evidence>
<dbReference type="InterPro" id="IPR000277">
    <property type="entry name" value="Cys/Met-Metab_PyrdxlP-dep_enz"/>
</dbReference>
<dbReference type="SUPFAM" id="SSF53383">
    <property type="entry name" value="PLP-dependent transferases"/>
    <property type="match status" value="1"/>
</dbReference>
<evidence type="ECO:0000256" key="2">
    <source>
        <dbReference type="ARBA" id="ARBA00022898"/>
    </source>
</evidence>
<comment type="similarity">
    <text evidence="4">Belongs to the trans-sulfuration enzymes family.</text>
</comment>
<dbReference type="GO" id="GO:0005737">
    <property type="term" value="C:cytoplasm"/>
    <property type="evidence" value="ECO:0007669"/>
    <property type="project" value="TreeGrafter"/>
</dbReference>
<dbReference type="Gene3D" id="3.40.640.10">
    <property type="entry name" value="Type I PLP-dependent aspartate aminotransferase-like (Major domain)"/>
    <property type="match status" value="1"/>
</dbReference>
<dbReference type="Gene3D" id="3.90.1150.10">
    <property type="entry name" value="Aspartate Aminotransferase, domain 1"/>
    <property type="match status" value="1"/>
</dbReference>
<dbReference type="GO" id="GO:0019346">
    <property type="term" value="P:transsulfuration"/>
    <property type="evidence" value="ECO:0007669"/>
    <property type="project" value="InterPro"/>
</dbReference>
<dbReference type="FunFam" id="3.40.640.10:FF:000046">
    <property type="entry name" value="Cystathionine gamma-lyase"/>
    <property type="match status" value="1"/>
</dbReference>
<dbReference type="InterPro" id="IPR015424">
    <property type="entry name" value="PyrdxlP-dep_Trfase"/>
</dbReference>
<evidence type="ECO:0000313" key="5">
    <source>
        <dbReference type="EMBL" id="RYB07925.1"/>
    </source>
</evidence>
<dbReference type="EMBL" id="QYBC01000001">
    <property type="protein sequence ID" value="RYB07925.1"/>
    <property type="molecule type" value="Genomic_DNA"/>
</dbReference>
<protein>
    <submittedName>
        <fullName evidence="5">Aminotransferase class I/II-fold pyridoxal phosphate-dependent enzyme</fullName>
    </submittedName>
</protein>
<dbReference type="AlphaFoldDB" id="A0A4Q2RI20"/>
<organism evidence="5 6">
    <name type="scientific">Lichenibacterium ramalinae</name>
    <dbReference type="NCBI Taxonomy" id="2316527"/>
    <lineage>
        <taxon>Bacteria</taxon>
        <taxon>Pseudomonadati</taxon>
        <taxon>Pseudomonadota</taxon>
        <taxon>Alphaproteobacteria</taxon>
        <taxon>Hyphomicrobiales</taxon>
        <taxon>Lichenihabitantaceae</taxon>
        <taxon>Lichenibacterium</taxon>
    </lineage>
</organism>
<evidence type="ECO:0000256" key="3">
    <source>
        <dbReference type="PIRSR" id="PIRSR001434-2"/>
    </source>
</evidence>
<feature type="modified residue" description="N6-(pyridoxal phosphate)lysine" evidence="3">
    <location>
        <position position="208"/>
    </location>
</feature>
<dbReference type="Pfam" id="PF01053">
    <property type="entry name" value="Cys_Met_Meta_PP"/>
    <property type="match status" value="1"/>
</dbReference>
<accession>A0A4Q2RI20</accession>
<keyword evidence="6" id="KW-1185">Reference proteome</keyword>
<reference evidence="5 6" key="2">
    <citation type="submission" date="2019-02" db="EMBL/GenBank/DDBJ databases">
        <title>'Lichenibacterium ramalinii' gen. nov. sp. nov., 'Lichenibacterium minor' gen. nov. sp. nov.</title>
        <authorList>
            <person name="Pankratov T."/>
        </authorList>
    </citation>
    <scope>NUCLEOTIDE SEQUENCE [LARGE SCALE GENOMIC DNA]</scope>
    <source>
        <strain evidence="5 6">RmlP001</strain>
    </source>
</reference>
<dbReference type="NCBIfam" id="NF004627">
    <property type="entry name" value="PRK05968.1"/>
    <property type="match status" value="1"/>
</dbReference>
<keyword evidence="5" id="KW-0032">Aminotransferase</keyword>
<gene>
    <name evidence="5" type="ORF">D3272_02090</name>
</gene>
<dbReference type="RefSeq" id="WP_129217397.1">
    <property type="nucleotide sequence ID" value="NZ_QYBC01000001.1"/>
</dbReference>